<evidence type="ECO:0000256" key="11">
    <source>
        <dbReference type="ARBA" id="ARBA00022989"/>
    </source>
</evidence>
<dbReference type="InterPro" id="IPR004358">
    <property type="entry name" value="Sig_transdc_His_kin-like_C"/>
</dbReference>
<dbReference type="eggNOG" id="COG0784">
    <property type="taxonomic scope" value="Bacteria"/>
</dbReference>
<dbReference type="PROSITE" id="PS50112">
    <property type="entry name" value="PAS"/>
    <property type="match status" value="2"/>
</dbReference>
<dbReference type="PROSITE" id="PS50109">
    <property type="entry name" value="HIS_KIN"/>
    <property type="match status" value="1"/>
</dbReference>
<dbReference type="InterPro" id="IPR003661">
    <property type="entry name" value="HisK_dim/P_dom"/>
</dbReference>
<evidence type="ECO:0000256" key="5">
    <source>
        <dbReference type="ARBA" id="ARBA00022553"/>
    </source>
</evidence>
<dbReference type="InterPro" id="IPR001610">
    <property type="entry name" value="PAC"/>
</dbReference>
<dbReference type="Gene3D" id="1.10.287.130">
    <property type="match status" value="1"/>
</dbReference>
<dbReference type="SUPFAM" id="SSF52172">
    <property type="entry name" value="CheY-like"/>
    <property type="match status" value="1"/>
</dbReference>
<evidence type="ECO:0000256" key="8">
    <source>
        <dbReference type="ARBA" id="ARBA00022741"/>
    </source>
</evidence>
<dbReference type="PROSITE" id="PS50113">
    <property type="entry name" value="PAC"/>
    <property type="match status" value="2"/>
</dbReference>
<comment type="catalytic activity">
    <reaction evidence="1">
        <text>ATP + protein L-histidine = ADP + protein N-phospho-L-histidine.</text>
        <dbReference type="EC" id="2.7.13.3"/>
    </reaction>
</comment>
<name>A1SWC0_PSYIN</name>
<dbReference type="PROSITE" id="PS50110">
    <property type="entry name" value="RESPONSE_REGULATORY"/>
    <property type="match status" value="1"/>
</dbReference>
<dbReference type="InterPro" id="IPR003594">
    <property type="entry name" value="HATPase_dom"/>
</dbReference>
<reference evidence="20 21" key="1">
    <citation type="submission" date="2007-01" db="EMBL/GenBank/DDBJ databases">
        <title>Complete sequence of Psychromonas ingrahamii 37.</title>
        <authorList>
            <consortium name="US DOE Joint Genome Institute"/>
            <person name="Copeland A."/>
            <person name="Lucas S."/>
            <person name="Lapidus A."/>
            <person name="Barry K."/>
            <person name="Detter J.C."/>
            <person name="Glavina del Rio T."/>
            <person name="Hammon N."/>
            <person name="Israni S."/>
            <person name="Dalin E."/>
            <person name="Tice H."/>
            <person name="Pitluck S."/>
            <person name="Thompson L.S."/>
            <person name="Brettin T."/>
            <person name="Bruce D."/>
            <person name="Han C."/>
            <person name="Tapia R."/>
            <person name="Schmutz J."/>
            <person name="Larimer F."/>
            <person name="Land M."/>
            <person name="Hauser L."/>
            <person name="Kyrpides N."/>
            <person name="Ivanova N."/>
            <person name="Staley J."/>
            <person name="Richardson P."/>
        </authorList>
    </citation>
    <scope>NUCLEOTIDE SEQUENCE [LARGE SCALE GENOMIC DNA]</scope>
    <source>
        <strain evidence="20 21">37</strain>
    </source>
</reference>
<dbReference type="eggNOG" id="COG4191">
    <property type="taxonomic scope" value="Bacteria"/>
</dbReference>
<evidence type="ECO:0000256" key="14">
    <source>
        <dbReference type="PROSITE-ProRule" id="PRU00169"/>
    </source>
</evidence>
<dbReference type="AlphaFoldDB" id="A1SWC0"/>
<protein>
    <recommendedName>
        <fullName evidence="3">histidine kinase</fullName>
        <ecNumber evidence="3">2.7.13.3</ecNumber>
    </recommendedName>
</protein>
<dbReference type="SMART" id="SM00448">
    <property type="entry name" value="REC"/>
    <property type="match status" value="1"/>
</dbReference>
<evidence type="ECO:0000256" key="3">
    <source>
        <dbReference type="ARBA" id="ARBA00012438"/>
    </source>
</evidence>
<dbReference type="InterPro" id="IPR011006">
    <property type="entry name" value="CheY-like_superfamily"/>
</dbReference>
<feature type="domain" description="PAC" evidence="19">
    <location>
        <begin position="577"/>
        <end position="627"/>
    </location>
</feature>
<keyword evidence="9 20" id="KW-0418">Kinase</keyword>
<dbReference type="KEGG" id="pin:Ping_2024"/>
<dbReference type="Pfam" id="PF02518">
    <property type="entry name" value="HATPase_c"/>
    <property type="match status" value="1"/>
</dbReference>
<dbReference type="SUPFAM" id="SSF55785">
    <property type="entry name" value="PYP-like sensor domain (PAS domain)"/>
    <property type="match status" value="2"/>
</dbReference>
<feature type="modified residue" description="4-aspartylphosphate" evidence="14">
    <location>
        <position position="935"/>
    </location>
</feature>
<dbReference type="SMART" id="SM00091">
    <property type="entry name" value="PAS"/>
    <property type="match status" value="2"/>
</dbReference>
<dbReference type="InterPro" id="IPR000014">
    <property type="entry name" value="PAS"/>
</dbReference>
<feature type="domain" description="PAS" evidence="18">
    <location>
        <begin position="500"/>
        <end position="570"/>
    </location>
</feature>
<organism evidence="20 21">
    <name type="scientific">Psychromonas ingrahamii (strain DSM 17664 / CCUG 51855 / 37)</name>
    <dbReference type="NCBI Taxonomy" id="357804"/>
    <lineage>
        <taxon>Bacteria</taxon>
        <taxon>Pseudomonadati</taxon>
        <taxon>Pseudomonadota</taxon>
        <taxon>Gammaproteobacteria</taxon>
        <taxon>Alteromonadales</taxon>
        <taxon>Psychromonadaceae</taxon>
        <taxon>Psychromonas</taxon>
    </lineage>
</organism>
<evidence type="ECO:0000256" key="15">
    <source>
        <dbReference type="SAM" id="Phobius"/>
    </source>
</evidence>
<evidence type="ECO:0000259" key="17">
    <source>
        <dbReference type="PROSITE" id="PS50110"/>
    </source>
</evidence>
<dbReference type="CDD" id="cd00082">
    <property type="entry name" value="HisKA"/>
    <property type="match status" value="1"/>
</dbReference>
<dbReference type="InterPro" id="IPR033479">
    <property type="entry name" value="dCache_1"/>
</dbReference>
<dbReference type="Gene3D" id="3.30.450.20">
    <property type="entry name" value="PAS domain"/>
    <property type="match status" value="3"/>
</dbReference>
<dbReference type="SMART" id="SM00387">
    <property type="entry name" value="HATPase_c"/>
    <property type="match status" value="1"/>
</dbReference>
<evidence type="ECO:0000256" key="1">
    <source>
        <dbReference type="ARBA" id="ARBA00000085"/>
    </source>
</evidence>
<dbReference type="NCBIfam" id="TIGR00229">
    <property type="entry name" value="sensory_box"/>
    <property type="match status" value="2"/>
</dbReference>
<evidence type="ECO:0000256" key="4">
    <source>
        <dbReference type="ARBA" id="ARBA00022475"/>
    </source>
</evidence>
<dbReference type="EMBL" id="CP000510">
    <property type="protein sequence ID" value="ABM03785.1"/>
    <property type="molecule type" value="Genomic_DNA"/>
</dbReference>
<evidence type="ECO:0000256" key="6">
    <source>
        <dbReference type="ARBA" id="ARBA00022679"/>
    </source>
</evidence>
<evidence type="ECO:0000256" key="9">
    <source>
        <dbReference type="ARBA" id="ARBA00022777"/>
    </source>
</evidence>
<accession>A1SWC0</accession>
<evidence type="ECO:0000259" key="18">
    <source>
        <dbReference type="PROSITE" id="PS50112"/>
    </source>
</evidence>
<keyword evidence="10" id="KW-0067">ATP-binding</keyword>
<dbReference type="PANTHER" id="PTHR43065:SF49">
    <property type="entry name" value="HISTIDINE KINASE"/>
    <property type="match status" value="1"/>
</dbReference>
<feature type="domain" description="PAC" evidence="19">
    <location>
        <begin position="445"/>
        <end position="499"/>
    </location>
</feature>
<dbReference type="InterPro" id="IPR013767">
    <property type="entry name" value="PAS_fold"/>
</dbReference>
<keyword evidence="6 20" id="KW-0808">Transferase</keyword>
<evidence type="ECO:0000256" key="12">
    <source>
        <dbReference type="ARBA" id="ARBA00023012"/>
    </source>
</evidence>
<keyword evidence="7 15" id="KW-0812">Transmembrane</keyword>
<keyword evidence="5 14" id="KW-0597">Phosphoprotein</keyword>
<dbReference type="Pfam" id="PF00989">
    <property type="entry name" value="PAS"/>
    <property type="match status" value="1"/>
</dbReference>
<dbReference type="SUPFAM" id="SSF55874">
    <property type="entry name" value="ATPase domain of HSP90 chaperone/DNA topoisomerase II/histidine kinase"/>
    <property type="match status" value="1"/>
</dbReference>
<feature type="domain" description="PAS" evidence="18">
    <location>
        <begin position="374"/>
        <end position="420"/>
    </location>
</feature>
<evidence type="ECO:0000259" key="19">
    <source>
        <dbReference type="PROSITE" id="PS50113"/>
    </source>
</evidence>
<dbReference type="SUPFAM" id="SSF47384">
    <property type="entry name" value="Homodimeric domain of signal transducing histidine kinase"/>
    <property type="match status" value="1"/>
</dbReference>
<dbReference type="SMART" id="SM00388">
    <property type="entry name" value="HisKA"/>
    <property type="match status" value="1"/>
</dbReference>
<proteinExistence type="predicted"/>
<sequence length="1005" mass="112427">MQRYYYLIITVGTCLFLLLGWQSYSNIEKQLRFALFETFNTTLSLTQQGVQSWVNENQHTVNTLAVADEVISLTEQLLAIKRTPESLKISALQSQIRKIIQPTLASHKLSGFFLISLDDINLASTRDENIGLVNLLSKQPNFLNKLKSGETVVTLPQVSDVLLENQEGKTMSNYPTMFMGTPVRDKNNKIIALLTLRIDPASNFIPLFQRGRLGETGETYAFNRQGVLISSSRFDDQLRNLGLLDKNQSSILNVTLPEFSLETSSIGDQGEKSSLTRMVQSALKGQSSSALLPYIDYRGIEVVGAWAWVEKLNLGIATTQDTDEALGPLNTARKIFIIFCSITIFGFFFALTLSELSRRKLLTEIKARQFAEKELHKLSIAVEQSPSSVMITDLEGIIEYVNPKFTEVSGFSRLETIGKNARILQDHGCSSDNYLDMWKQLRSGKSWIGELINQRKDGKEYIELIKMAPLVDQQGVTTNYIGVTEDITERKKNERETEYSKLMLESVLNTVGEAIITANKDGYIIMANQATADIWKHNIDDLIGMNLCELMPEKYREAHRNGMKRYLLSGQGKVLNRRIELEGLLATGEIFPMEILISDTRFGEERMFTAALRDITERKATERKMRRMQKMDAIGELSGGLAHDFNNLLGIIIGNLDLMSRKLEAGSKLLEQLETTQNAALRGADLTRRLLNFARHSALSSSIVNVNSVLANIQKMIAKSLTSKISLKTIFSDDLWMVKLDPGDLEDAIVNLSINARDAMPNGGELIFETRNIVVDNNVSQQKANLTPGEYVEVAVSDTGTGMSKEVSEYIFDPFFSTKEKNKGTGLGLTMVYGFVQRSKGQIYVSSKVSIGTTFKIYFPRSFSTSAAKLPLPEEISMIQTGTETILIVDDEKELAAVAQEMLRELGYTTICAYSAEEALKIIEEDRTIDLVFSDVVMQGAIGGFELAVAVANRYPNLKVLLTSGFTGQVESFDKYAQWEKNIITKPYRRDQLAKRIRATLDGSN</sequence>
<dbReference type="Gene3D" id="3.40.50.2300">
    <property type="match status" value="1"/>
</dbReference>
<evidence type="ECO:0000313" key="20">
    <source>
        <dbReference type="EMBL" id="ABM03785.1"/>
    </source>
</evidence>
<dbReference type="CDD" id="cd00130">
    <property type="entry name" value="PAS"/>
    <property type="match status" value="2"/>
</dbReference>
<dbReference type="InterPro" id="IPR000700">
    <property type="entry name" value="PAS-assoc_C"/>
</dbReference>
<evidence type="ECO:0000256" key="10">
    <source>
        <dbReference type="ARBA" id="ARBA00022840"/>
    </source>
</evidence>
<dbReference type="EC" id="2.7.13.3" evidence="3"/>
<dbReference type="InterPro" id="IPR036890">
    <property type="entry name" value="HATPase_C_sf"/>
</dbReference>
<keyword evidence="21" id="KW-1185">Reference proteome</keyword>
<dbReference type="GO" id="GO:0005886">
    <property type="term" value="C:plasma membrane"/>
    <property type="evidence" value="ECO:0007669"/>
    <property type="project" value="UniProtKB-SubCell"/>
</dbReference>
<dbReference type="HOGENOM" id="CLU_298745_0_0_6"/>
<evidence type="ECO:0000259" key="16">
    <source>
        <dbReference type="PROSITE" id="PS50109"/>
    </source>
</evidence>
<keyword evidence="8" id="KW-0547">Nucleotide-binding</keyword>
<dbReference type="SMART" id="SM00086">
    <property type="entry name" value="PAC"/>
    <property type="match status" value="2"/>
</dbReference>
<dbReference type="InterPro" id="IPR005467">
    <property type="entry name" value="His_kinase_dom"/>
</dbReference>
<keyword evidence="12" id="KW-0902">Two-component regulatory system</keyword>
<keyword evidence="11 15" id="KW-1133">Transmembrane helix</keyword>
<evidence type="ECO:0000313" key="21">
    <source>
        <dbReference type="Proteomes" id="UP000000639"/>
    </source>
</evidence>
<feature type="domain" description="Histidine kinase" evidence="16">
    <location>
        <begin position="640"/>
        <end position="863"/>
    </location>
</feature>
<dbReference type="Pfam" id="PF13426">
    <property type="entry name" value="PAS_9"/>
    <property type="match status" value="1"/>
</dbReference>
<dbReference type="Pfam" id="PF02743">
    <property type="entry name" value="dCache_1"/>
    <property type="match status" value="1"/>
</dbReference>
<dbReference type="GO" id="GO:0000155">
    <property type="term" value="F:phosphorelay sensor kinase activity"/>
    <property type="evidence" value="ECO:0007669"/>
    <property type="project" value="InterPro"/>
</dbReference>
<dbReference type="InterPro" id="IPR036097">
    <property type="entry name" value="HisK_dim/P_sf"/>
</dbReference>
<dbReference type="CDD" id="cd18773">
    <property type="entry name" value="PDC1_HK_sensor"/>
    <property type="match status" value="1"/>
</dbReference>
<keyword evidence="13 15" id="KW-0472">Membrane</keyword>
<dbReference type="InterPro" id="IPR035965">
    <property type="entry name" value="PAS-like_dom_sf"/>
</dbReference>
<dbReference type="PANTHER" id="PTHR43065">
    <property type="entry name" value="SENSOR HISTIDINE KINASE"/>
    <property type="match status" value="1"/>
</dbReference>
<dbReference type="RefSeq" id="WP_011770345.1">
    <property type="nucleotide sequence ID" value="NC_008709.1"/>
</dbReference>
<keyword evidence="4" id="KW-1003">Cell membrane</keyword>
<comment type="subcellular location">
    <subcellularLocation>
        <location evidence="2">Cell membrane</location>
        <topology evidence="2">Multi-pass membrane protein</topology>
    </subcellularLocation>
</comment>
<gene>
    <name evidence="20" type="ordered locus">Ping_2024</name>
</gene>
<evidence type="ECO:0000256" key="2">
    <source>
        <dbReference type="ARBA" id="ARBA00004651"/>
    </source>
</evidence>
<dbReference type="Pfam" id="PF00072">
    <property type="entry name" value="Response_reg"/>
    <property type="match status" value="1"/>
</dbReference>
<evidence type="ECO:0000256" key="7">
    <source>
        <dbReference type="ARBA" id="ARBA00022692"/>
    </source>
</evidence>
<dbReference type="GO" id="GO:0006355">
    <property type="term" value="P:regulation of DNA-templated transcription"/>
    <property type="evidence" value="ECO:0007669"/>
    <property type="project" value="InterPro"/>
</dbReference>
<evidence type="ECO:0000256" key="13">
    <source>
        <dbReference type="ARBA" id="ARBA00023136"/>
    </source>
</evidence>
<dbReference type="Proteomes" id="UP000000639">
    <property type="component" value="Chromosome"/>
</dbReference>
<dbReference type="STRING" id="357804.Ping_2024"/>
<feature type="domain" description="Response regulatory" evidence="17">
    <location>
        <begin position="885"/>
        <end position="1001"/>
    </location>
</feature>
<dbReference type="eggNOG" id="COG3829">
    <property type="taxonomic scope" value="Bacteria"/>
</dbReference>
<dbReference type="PRINTS" id="PR00344">
    <property type="entry name" value="BCTRLSENSOR"/>
</dbReference>
<dbReference type="GO" id="GO:0005524">
    <property type="term" value="F:ATP binding"/>
    <property type="evidence" value="ECO:0007669"/>
    <property type="project" value="UniProtKB-KW"/>
</dbReference>
<dbReference type="InterPro" id="IPR001789">
    <property type="entry name" value="Sig_transdc_resp-reg_receiver"/>
</dbReference>
<dbReference type="Gene3D" id="3.30.565.10">
    <property type="entry name" value="Histidine kinase-like ATPase, C-terminal domain"/>
    <property type="match status" value="1"/>
</dbReference>
<feature type="transmembrane region" description="Helical" evidence="15">
    <location>
        <begin position="335"/>
        <end position="353"/>
    </location>
</feature>